<dbReference type="GO" id="GO:0009451">
    <property type="term" value="P:RNA modification"/>
    <property type="evidence" value="ECO:0007669"/>
    <property type="project" value="InterPro"/>
</dbReference>
<gene>
    <name evidence="3" type="ORF">A4U43_C07F39400</name>
</gene>
<dbReference type="Gene3D" id="1.25.40.10">
    <property type="entry name" value="Tetratricopeptide repeat domain"/>
    <property type="match status" value="2"/>
</dbReference>
<dbReference type="Pfam" id="PF12854">
    <property type="entry name" value="PPR_1"/>
    <property type="match status" value="1"/>
</dbReference>
<dbReference type="PROSITE" id="PS51375">
    <property type="entry name" value="PPR"/>
    <property type="match status" value="3"/>
</dbReference>
<dbReference type="PANTHER" id="PTHR47926">
    <property type="entry name" value="PENTATRICOPEPTIDE REPEAT-CONTAINING PROTEIN"/>
    <property type="match status" value="1"/>
</dbReference>
<keyword evidence="1" id="KW-0677">Repeat</keyword>
<sequence length="402" mass="44344">MMSSLRSSFRRLLSQTKHLTSLVNRGHHEQALLFFSQMFSSPDLTLDPFAFPLALKSSAALRLPNAVASIHAHATKAGLLPNPFVASSLVDSHGKCAGIAHARQAFDESPQRNVVVWNAMIALYSRSSDTPSALEIFEVMDVQPNASSYNSIVAALSESEDDGPYRALHFYRRMRASGLAPNLITVLALLPICVRLGALSFIKEIHGFAVRGRIYPHPQLGSGFIETYGRCGCLVYARRIFDLMKDKDVVVWSSLVSAYAFHGNADIAMSVFRWMETEKVQPDGIMFLGILKACSHSGFADDALKYFDIMTDKYGVEASSDHYSCLVDVLSRAGRLKEAYEVLDRMPVKATAKAWGALLGACRSHGEVRLAEIAGRVLFELEPENAGNYVLLAEAHTRRREV</sequence>
<reference evidence="4" key="1">
    <citation type="journal article" date="2017" name="Nat. Commun.">
        <title>The asparagus genome sheds light on the origin and evolution of a young Y chromosome.</title>
        <authorList>
            <person name="Harkess A."/>
            <person name="Zhou J."/>
            <person name="Xu C."/>
            <person name="Bowers J.E."/>
            <person name="Van der Hulst R."/>
            <person name="Ayyampalayam S."/>
            <person name="Mercati F."/>
            <person name="Riccardi P."/>
            <person name="McKain M.R."/>
            <person name="Kakrana A."/>
            <person name="Tang H."/>
            <person name="Ray J."/>
            <person name="Groenendijk J."/>
            <person name="Arikit S."/>
            <person name="Mathioni S.M."/>
            <person name="Nakano M."/>
            <person name="Shan H."/>
            <person name="Telgmann-Rauber A."/>
            <person name="Kanno A."/>
            <person name="Yue Z."/>
            <person name="Chen H."/>
            <person name="Li W."/>
            <person name="Chen Y."/>
            <person name="Xu X."/>
            <person name="Zhang Y."/>
            <person name="Luo S."/>
            <person name="Chen H."/>
            <person name="Gao J."/>
            <person name="Mao Z."/>
            <person name="Pires J.C."/>
            <person name="Luo M."/>
            <person name="Kudrna D."/>
            <person name="Wing R.A."/>
            <person name="Meyers B.C."/>
            <person name="Yi K."/>
            <person name="Kong H."/>
            <person name="Lavrijsen P."/>
            <person name="Sunseri F."/>
            <person name="Falavigna A."/>
            <person name="Ye Y."/>
            <person name="Leebens-Mack J.H."/>
            <person name="Chen G."/>
        </authorList>
    </citation>
    <scope>NUCLEOTIDE SEQUENCE [LARGE SCALE GENOMIC DNA]</scope>
    <source>
        <strain evidence="4">cv. DH0086</strain>
    </source>
</reference>
<name>A0A5P1EIU3_ASPOF</name>
<evidence type="ECO:0000256" key="1">
    <source>
        <dbReference type="ARBA" id="ARBA00022737"/>
    </source>
</evidence>
<dbReference type="Pfam" id="PF01535">
    <property type="entry name" value="PPR"/>
    <property type="match status" value="1"/>
</dbReference>
<evidence type="ECO:0000313" key="4">
    <source>
        <dbReference type="Proteomes" id="UP000243459"/>
    </source>
</evidence>
<dbReference type="Gramene" id="ONK65663">
    <property type="protein sequence ID" value="ONK65663"/>
    <property type="gene ID" value="A4U43_C07F39400"/>
</dbReference>
<dbReference type="NCBIfam" id="TIGR00756">
    <property type="entry name" value="PPR"/>
    <property type="match status" value="1"/>
</dbReference>
<dbReference type="Proteomes" id="UP000243459">
    <property type="component" value="Chromosome 7"/>
</dbReference>
<evidence type="ECO:0000313" key="3">
    <source>
        <dbReference type="EMBL" id="ONK65663.1"/>
    </source>
</evidence>
<dbReference type="AlphaFoldDB" id="A0A5P1EIU3"/>
<accession>A0A5P1EIU3</accession>
<proteinExistence type="predicted"/>
<dbReference type="PANTHER" id="PTHR47926:SF426">
    <property type="entry name" value="TETRATRICOPEPTIDE-LIKE HELICAL DOMAIN SUPERFAMILY, DYW DOMAIN-CONTAINING PROTEIN"/>
    <property type="match status" value="1"/>
</dbReference>
<dbReference type="GO" id="GO:0003723">
    <property type="term" value="F:RNA binding"/>
    <property type="evidence" value="ECO:0007669"/>
    <property type="project" value="InterPro"/>
</dbReference>
<evidence type="ECO:0000256" key="2">
    <source>
        <dbReference type="PROSITE-ProRule" id="PRU00708"/>
    </source>
</evidence>
<dbReference type="FunFam" id="1.25.40.10:FF:000090">
    <property type="entry name" value="Pentatricopeptide repeat-containing protein, chloroplastic"/>
    <property type="match status" value="1"/>
</dbReference>
<feature type="repeat" description="PPR" evidence="2">
    <location>
        <begin position="145"/>
        <end position="181"/>
    </location>
</feature>
<dbReference type="OMA" id="LFRHMEL"/>
<dbReference type="InterPro" id="IPR046960">
    <property type="entry name" value="PPR_At4g14850-like_plant"/>
</dbReference>
<protein>
    <recommendedName>
        <fullName evidence="5">Pentacotripeptide-repeat region of PRORP domain-containing protein</fullName>
    </recommendedName>
</protein>
<feature type="repeat" description="PPR" evidence="2">
    <location>
        <begin position="319"/>
        <end position="353"/>
    </location>
</feature>
<feature type="repeat" description="PPR" evidence="2">
    <location>
        <begin position="248"/>
        <end position="282"/>
    </location>
</feature>
<dbReference type="InterPro" id="IPR011990">
    <property type="entry name" value="TPR-like_helical_dom_sf"/>
</dbReference>
<dbReference type="Pfam" id="PF13812">
    <property type="entry name" value="PPR_3"/>
    <property type="match status" value="1"/>
</dbReference>
<dbReference type="InterPro" id="IPR002885">
    <property type="entry name" value="PPR_rpt"/>
</dbReference>
<organism evidence="3 4">
    <name type="scientific">Asparagus officinalis</name>
    <name type="common">Garden asparagus</name>
    <dbReference type="NCBI Taxonomy" id="4686"/>
    <lineage>
        <taxon>Eukaryota</taxon>
        <taxon>Viridiplantae</taxon>
        <taxon>Streptophyta</taxon>
        <taxon>Embryophyta</taxon>
        <taxon>Tracheophyta</taxon>
        <taxon>Spermatophyta</taxon>
        <taxon>Magnoliopsida</taxon>
        <taxon>Liliopsida</taxon>
        <taxon>Asparagales</taxon>
        <taxon>Asparagaceae</taxon>
        <taxon>Asparagoideae</taxon>
        <taxon>Asparagus</taxon>
    </lineage>
</organism>
<keyword evidence="4" id="KW-1185">Reference proteome</keyword>
<dbReference type="EMBL" id="CM007387">
    <property type="protein sequence ID" value="ONK65663.1"/>
    <property type="molecule type" value="Genomic_DNA"/>
</dbReference>
<evidence type="ECO:0008006" key="5">
    <source>
        <dbReference type="Google" id="ProtNLM"/>
    </source>
</evidence>